<dbReference type="EMBL" id="BSXT01002615">
    <property type="protein sequence ID" value="GMF49887.1"/>
    <property type="molecule type" value="Genomic_DNA"/>
</dbReference>
<gene>
    <name evidence="1" type="ORF">Pfra01_001977600</name>
</gene>
<proteinExistence type="predicted"/>
<dbReference type="Proteomes" id="UP001165121">
    <property type="component" value="Unassembled WGS sequence"/>
</dbReference>
<sequence length="273" mass="29579">MQAFSTRWVVHSPVNNIAEGDVYSGGLKQTTCPPFTKQAAVSGTDMYIETKALAEKIVDRMALQSTPTYRVAFKWLEDFYGALNAGNVVDFTQLEAPSFLGLSQVSSVGSARLSQMSFADSTTTCKPRLEPSATTEVKDDSNADITINMEDGSQDMRHSSGNQELAIDLMPSAGATANTGETNICESLPNPTKVTPNTTEVAEEKAAPTVAWTFAPRPVVKGMSERWRGWSLWSGGLLTFGSRSKTSAASQRYAVFTENIPNTDQTLTKFAYS</sequence>
<dbReference type="AlphaFoldDB" id="A0A9W6XY43"/>
<protein>
    <submittedName>
        <fullName evidence="1">Unnamed protein product</fullName>
    </submittedName>
</protein>
<organism evidence="1 2">
    <name type="scientific">Phytophthora fragariaefolia</name>
    <dbReference type="NCBI Taxonomy" id="1490495"/>
    <lineage>
        <taxon>Eukaryota</taxon>
        <taxon>Sar</taxon>
        <taxon>Stramenopiles</taxon>
        <taxon>Oomycota</taxon>
        <taxon>Peronosporomycetes</taxon>
        <taxon>Peronosporales</taxon>
        <taxon>Peronosporaceae</taxon>
        <taxon>Phytophthora</taxon>
    </lineage>
</organism>
<evidence type="ECO:0000313" key="2">
    <source>
        <dbReference type="Proteomes" id="UP001165121"/>
    </source>
</evidence>
<name>A0A9W6XY43_9STRA</name>
<evidence type="ECO:0000313" key="1">
    <source>
        <dbReference type="EMBL" id="GMF49887.1"/>
    </source>
</evidence>
<keyword evidence="2" id="KW-1185">Reference proteome</keyword>
<reference evidence="1" key="1">
    <citation type="submission" date="2023-04" db="EMBL/GenBank/DDBJ databases">
        <title>Phytophthora fragariaefolia NBRC 109709.</title>
        <authorList>
            <person name="Ichikawa N."/>
            <person name="Sato H."/>
            <person name="Tonouchi N."/>
        </authorList>
    </citation>
    <scope>NUCLEOTIDE SEQUENCE</scope>
    <source>
        <strain evidence="1">NBRC 109709</strain>
    </source>
</reference>
<accession>A0A9W6XY43</accession>
<comment type="caution">
    <text evidence="1">The sequence shown here is derived from an EMBL/GenBank/DDBJ whole genome shotgun (WGS) entry which is preliminary data.</text>
</comment>
<dbReference type="OrthoDB" id="129533at2759"/>